<accession>M4RBL3</accession>
<dbReference type="SUPFAM" id="SSF55455">
    <property type="entry name" value="SRF-like"/>
    <property type="match status" value="1"/>
</dbReference>
<dbReference type="GO" id="GO:0046983">
    <property type="term" value="F:protein dimerization activity"/>
    <property type="evidence" value="ECO:0007669"/>
    <property type="project" value="InterPro"/>
</dbReference>
<feature type="domain" description="K-box" evidence="8">
    <location>
        <begin position="84"/>
        <end position="174"/>
    </location>
</feature>
<dbReference type="PROSITE" id="PS00350">
    <property type="entry name" value="MADS_BOX_1"/>
    <property type="match status" value="1"/>
</dbReference>
<keyword evidence="6" id="KW-0175">Coiled coil</keyword>
<dbReference type="Pfam" id="PF00319">
    <property type="entry name" value="SRF-TF"/>
    <property type="match status" value="1"/>
</dbReference>
<feature type="coiled-coil region" evidence="6">
    <location>
        <begin position="77"/>
        <end position="111"/>
    </location>
</feature>
<keyword evidence="3" id="KW-0238">DNA-binding</keyword>
<dbReference type="AlphaFoldDB" id="M4RBL3"/>
<evidence type="ECO:0000259" key="7">
    <source>
        <dbReference type="PROSITE" id="PS50066"/>
    </source>
</evidence>
<feature type="domain" description="MADS-box" evidence="7">
    <location>
        <begin position="1"/>
        <end position="61"/>
    </location>
</feature>
<evidence type="ECO:0000256" key="3">
    <source>
        <dbReference type="ARBA" id="ARBA00023125"/>
    </source>
</evidence>
<gene>
    <name evidence="9" type="primary">AP3-2</name>
</gene>
<feature type="coiled-coil region" evidence="6">
    <location>
        <begin position="147"/>
        <end position="174"/>
    </location>
</feature>
<evidence type="ECO:0000256" key="5">
    <source>
        <dbReference type="ARBA" id="ARBA00023242"/>
    </source>
</evidence>
<dbReference type="InterPro" id="IPR050142">
    <property type="entry name" value="MADS-box/MEF2_TF"/>
</dbReference>
<dbReference type="GO" id="GO:0045944">
    <property type="term" value="P:positive regulation of transcription by RNA polymerase II"/>
    <property type="evidence" value="ECO:0007669"/>
    <property type="project" value="InterPro"/>
</dbReference>
<evidence type="ECO:0000313" key="9">
    <source>
        <dbReference type="EMBL" id="AGH39935.1"/>
    </source>
</evidence>
<dbReference type="PANTHER" id="PTHR48019">
    <property type="entry name" value="SERUM RESPONSE FACTOR HOMOLOG"/>
    <property type="match status" value="1"/>
</dbReference>
<dbReference type="SMART" id="SM00432">
    <property type="entry name" value="MADS"/>
    <property type="match status" value="1"/>
</dbReference>
<dbReference type="GO" id="GO:0003700">
    <property type="term" value="F:DNA-binding transcription factor activity"/>
    <property type="evidence" value="ECO:0007669"/>
    <property type="project" value="InterPro"/>
</dbReference>
<dbReference type="Gene3D" id="3.40.1810.10">
    <property type="entry name" value="Transcription factor, MADS-box"/>
    <property type="match status" value="1"/>
</dbReference>
<evidence type="ECO:0000256" key="1">
    <source>
        <dbReference type="ARBA" id="ARBA00004123"/>
    </source>
</evidence>
<name>M4RBL3_9MAGN</name>
<sequence>MGRGKIEIKRIENSTNRQVTYSKRRSGITKKAQELTVLCDAQVSLIMISSTGKLFEYTSSSTTTKSIYDRYQQTTGLNLWQSHYEKMQENLNKLKETNRKLRREISQRNGEDIDDLTFQQLRGLEQHMEKSAERVRHRKFHVIGTSTDTYKKKVKSLEETHNNLLRAFEERNNEDCHYALIDQEGDYQSAIGLANGGPHIFAIRLQPSQPNLRDDEGYASYGSRLA</sequence>
<dbReference type="GO" id="GO:0005634">
    <property type="term" value="C:nucleus"/>
    <property type="evidence" value="ECO:0007669"/>
    <property type="project" value="UniProtKB-SubCell"/>
</dbReference>
<keyword evidence="5" id="KW-0539">Nucleus</keyword>
<dbReference type="InterPro" id="IPR002487">
    <property type="entry name" value="TF_Kbox"/>
</dbReference>
<dbReference type="Pfam" id="PF01486">
    <property type="entry name" value="K-box"/>
    <property type="match status" value="1"/>
</dbReference>
<keyword evidence="2" id="KW-0805">Transcription regulation</keyword>
<evidence type="ECO:0000256" key="6">
    <source>
        <dbReference type="SAM" id="Coils"/>
    </source>
</evidence>
<dbReference type="GO" id="GO:0000977">
    <property type="term" value="F:RNA polymerase II transcription regulatory region sequence-specific DNA binding"/>
    <property type="evidence" value="ECO:0007669"/>
    <property type="project" value="InterPro"/>
</dbReference>
<evidence type="ECO:0000259" key="8">
    <source>
        <dbReference type="PROSITE" id="PS51297"/>
    </source>
</evidence>
<dbReference type="InterPro" id="IPR033896">
    <property type="entry name" value="MEF2-like_N"/>
</dbReference>
<comment type="subcellular location">
    <subcellularLocation>
        <location evidence="1">Nucleus</location>
    </subcellularLocation>
</comment>
<dbReference type="CDD" id="cd00265">
    <property type="entry name" value="MADS_MEF2_like"/>
    <property type="match status" value="1"/>
</dbReference>
<dbReference type="PRINTS" id="PR00404">
    <property type="entry name" value="MADSDOMAIN"/>
</dbReference>
<organism evidence="9">
    <name type="scientific">Actaea vaginata</name>
    <dbReference type="NCBI Taxonomy" id="64047"/>
    <lineage>
        <taxon>Eukaryota</taxon>
        <taxon>Viridiplantae</taxon>
        <taxon>Streptophyta</taxon>
        <taxon>Embryophyta</taxon>
        <taxon>Tracheophyta</taxon>
        <taxon>Spermatophyta</taxon>
        <taxon>Magnoliopsida</taxon>
        <taxon>Ranunculales</taxon>
        <taxon>Ranunculaceae</taxon>
        <taxon>Ranunculoideae</taxon>
        <taxon>Cimicifugeae</taxon>
        <taxon>Actaea</taxon>
    </lineage>
</organism>
<dbReference type="PROSITE" id="PS50066">
    <property type="entry name" value="MADS_BOX_2"/>
    <property type="match status" value="1"/>
</dbReference>
<dbReference type="InterPro" id="IPR002100">
    <property type="entry name" value="TF_MADSbox"/>
</dbReference>
<keyword evidence="4" id="KW-0804">Transcription</keyword>
<protein>
    <submittedName>
        <fullName evidence="9">MADS domain protein</fullName>
    </submittedName>
</protein>
<evidence type="ECO:0000256" key="2">
    <source>
        <dbReference type="ARBA" id="ARBA00023015"/>
    </source>
</evidence>
<dbReference type="EMBL" id="KC701411">
    <property type="protein sequence ID" value="AGH39935.1"/>
    <property type="molecule type" value="Genomic_DNA"/>
</dbReference>
<dbReference type="InterPro" id="IPR036879">
    <property type="entry name" value="TF_MADSbox_sf"/>
</dbReference>
<evidence type="ECO:0000256" key="4">
    <source>
        <dbReference type="ARBA" id="ARBA00023163"/>
    </source>
</evidence>
<proteinExistence type="predicted"/>
<dbReference type="PROSITE" id="PS51297">
    <property type="entry name" value="K_BOX"/>
    <property type="match status" value="1"/>
</dbReference>
<reference evidence="9" key="1">
    <citation type="journal article" date="2013" name="Proc. Natl. Acad. Sci. U.S.A.">
        <title>Disruption of the petal identity gene APETALA3-3 is highly correlated with loss of petals within the buttercup family (Ranunculaceae).</title>
        <authorList>
            <person name="Zhang R."/>
            <person name="Guo C."/>
            <person name="Zhang W."/>
            <person name="Wang P."/>
            <person name="Li L."/>
            <person name="Duan X."/>
            <person name="Du Q."/>
            <person name="Zhao L."/>
            <person name="Shan H."/>
            <person name="Hodges S.A."/>
            <person name="Kramer E.M."/>
            <person name="Ren Y."/>
            <person name="Kong H."/>
        </authorList>
    </citation>
    <scope>NUCLEOTIDE SEQUENCE</scope>
</reference>